<dbReference type="EMBL" id="LXSL01000018">
    <property type="protein sequence ID" value="OAM28390.1"/>
    <property type="molecule type" value="Genomic_DNA"/>
</dbReference>
<sequence>MKRPLPLLAALFLLTACQKDAAMPTATSSPTPPKTNEEILAAAEEHLAAYRYFDAAAWAYELKQRGVALPPRLQAVLDEERYNPAAPICTGSIYHLQPQQLARVQSLAEHGDRAAAHRLWQYYTFSAPNRDTAEGQAAADYWVKQAGEPE</sequence>
<feature type="signal peptide" evidence="1">
    <location>
        <begin position="1"/>
        <end position="21"/>
    </location>
</feature>
<evidence type="ECO:0000313" key="2">
    <source>
        <dbReference type="EMBL" id="OAM28390.1"/>
    </source>
</evidence>
<organism evidence="2 3">
    <name type="scientific">Eikenella longinqua</name>
    <dbReference type="NCBI Taxonomy" id="1795827"/>
    <lineage>
        <taxon>Bacteria</taxon>
        <taxon>Pseudomonadati</taxon>
        <taxon>Pseudomonadota</taxon>
        <taxon>Betaproteobacteria</taxon>
        <taxon>Neisseriales</taxon>
        <taxon>Neisseriaceae</taxon>
        <taxon>Eikenella</taxon>
    </lineage>
</organism>
<proteinExistence type="predicted"/>
<dbReference type="OrthoDB" id="8610707at2"/>
<name>A0A1A9RYR9_9NEIS</name>
<dbReference type="AlphaFoldDB" id="A0A1A9RYR9"/>
<feature type="chain" id="PRO_5008396342" description="Lytic transglycosylase" evidence="1">
    <location>
        <begin position="22"/>
        <end position="150"/>
    </location>
</feature>
<dbReference type="RefSeq" id="WP_067592332.1">
    <property type="nucleotide sequence ID" value="NZ_LXSL01000018.1"/>
</dbReference>
<keyword evidence="3" id="KW-1185">Reference proteome</keyword>
<dbReference type="PROSITE" id="PS51257">
    <property type="entry name" value="PROKAR_LIPOPROTEIN"/>
    <property type="match status" value="1"/>
</dbReference>
<evidence type="ECO:0000313" key="3">
    <source>
        <dbReference type="Proteomes" id="UP000077885"/>
    </source>
</evidence>
<gene>
    <name evidence="2" type="ORF">A7P95_05365</name>
</gene>
<keyword evidence="1" id="KW-0732">Signal</keyword>
<accession>A0A1A9RYR9</accession>
<comment type="caution">
    <text evidence="2">The sequence shown here is derived from an EMBL/GenBank/DDBJ whole genome shotgun (WGS) entry which is preliminary data.</text>
</comment>
<protein>
    <recommendedName>
        <fullName evidence="4">Lytic transglycosylase</fullName>
    </recommendedName>
</protein>
<reference evidence="3" key="1">
    <citation type="submission" date="2016-05" db="EMBL/GenBank/DDBJ databases">
        <title>Draft genome of Corynebacterium afermentans subsp. afermentans LCDC 88199T.</title>
        <authorList>
            <person name="Bernier A.-M."/>
            <person name="Bernard K."/>
        </authorList>
    </citation>
    <scope>NUCLEOTIDE SEQUENCE [LARGE SCALE GENOMIC DNA]</scope>
    <source>
        <strain evidence="3">NML02-A-017</strain>
    </source>
</reference>
<evidence type="ECO:0000256" key="1">
    <source>
        <dbReference type="SAM" id="SignalP"/>
    </source>
</evidence>
<dbReference type="Proteomes" id="UP000077885">
    <property type="component" value="Unassembled WGS sequence"/>
</dbReference>
<evidence type="ECO:0008006" key="4">
    <source>
        <dbReference type="Google" id="ProtNLM"/>
    </source>
</evidence>